<accession>A0ABT6ZLL5</accession>
<dbReference type="SMART" id="SM00866">
    <property type="entry name" value="UTRA"/>
    <property type="match status" value="1"/>
</dbReference>
<feature type="domain" description="HTH gntR-type" evidence="4">
    <location>
        <begin position="10"/>
        <end position="78"/>
    </location>
</feature>
<evidence type="ECO:0000313" key="6">
    <source>
        <dbReference type="Proteomes" id="UP001431693"/>
    </source>
</evidence>
<sequence length="247" mass="27633">MSDFERSDSSLLYVQVADYVREKIYSHEWGVDDRIPSEHELMAMLGLSRGTVQKGIRALVDEGLLVQQRGRGTYVVQPVMAEPSGNKLLSFAESMGSQGIPFVTTVVEKRVEPANKACAWALHVKRGAPILYLERVRSVFDEPVMFIESHVALSQCPGLEDVDFTDEGLFVAVARTSGRTIGRSERIFSARVCGKRRSEWLRCDEHAPALELEQTVFFSDGTAFEWGSVWLPANRCVISSTTQRLAF</sequence>
<proteinExistence type="predicted"/>
<dbReference type="InterPro" id="IPR000524">
    <property type="entry name" value="Tscrpt_reg_HTH_GntR"/>
</dbReference>
<dbReference type="InterPro" id="IPR028978">
    <property type="entry name" value="Chorismate_lyase_/UTRA_dom_sf"/>
</dbReference>
<evidence type="ECO:0000256" key="3">
    <source>
        <dbReference type="ARBA" id="ARBA00023163"/>
    </source>
</evidence>
<dbReference type="InterPro" id="IPR036390">
    <property type="entry name" value="WH_DNA-bd_sf"/>
</dbReference>
<comment type="caution">
    <text evidence="5">The sequence shown here is derived from an EMBL/GenBank/DDBJ whole genome shotgun (WGS) entry which is preliminary data.</text>
</comment>
<dbReference type="Proteomes" id="UP001431693">
    <property type="component" value="Unassembled WGS sequence"/>
</dbReference>
<dbReference type="Gene3D" id="1.10.10.10">
    <property type="entry name" value="Winged helix-like DNA-binding domain superfamily/Winged helix DNA-binding domain"/>
    <property type="match status" value="1"/>
</dbReference>
<dbReference type="EMBL" id="JASJEX010000003">
    <property type="protein sequence ID" value="MDJ1129762.1"/>
    <property type="molecule type" value="Genomic_DNA"/>
</dbReference>
<dbReference type="CDD" id="cd07377">
    <property type="entry name" value="WHTH_GntR"/>
    <property type="match status" value="1"/>
</dbReference>
<dbReference type="SUPFAM" id="SSF64288">
    <property type="entry name" value="Chorismate lyase-like"/>
    <property type="match status" value="1"/>
</dbReference>
<keyword evidence="6" id="KW-1185">Reference proteome</keyword>
<dbReference type="PANTHER" id="PTHR44846">
    <property type="entry name" value="MANNOSYL-D-GLYCERATE TRANSPORT/METABOLISM SYSTEM REPRESSOR MNGR-RELATED"/>
    <property type="match status" value="1"/>
</dbReference>
<dbReference type="RefSeq" id="WP_283712882.1">
    <property type="nucleotide sequence ID" value="NZ_JASJEW010000002.1"/>
</dbReference>
<evidence type="ECO:0000256" key="2">
    <source>
        <dbReference type="ARBA" id="ARBA00023125"/>
    </source>
</evidence>
<dbReference type="InterPro" id="IPR050679">
    <property type="entry name" value="Bact_HTH_transcr_reg"/>
</dbReference>
<dbReference type="InterPro" id="IPR036388">
    <property type="entry name" value="WH-like_DNA-bd_sf"/>
</dbReference>
<protein>
    <submittedName>
        <fullName evidence="5">GntR family transcriptional regulator</fullName>
    </submittedName>
</protein>
<dbReference type="Gene3D" id="3.40.1410.10">
    <property type="entry name" value="Chorismate lyase-like"/>
    <property type="match status" value="1"/>
</dbReference>
<keyword evidence="1" id="KW-0805">Transcription regulation</keyword>
<keyword evidence="3" id="KW-0804">Transcription</keyword>
<dbReference type="PANTHER" id="PTHR44846:SF1">
    <property type="entry name" value="MANNOSYL-D-GLYCERATE TRANSPORT_METABOLISM SYSTEM REPRESSOR MNGR-RELATED"/>
    <property type="match status" value="1"/>
</dbReference>
<dbReference type="Pfam" id="PF00392">
    <property type="entry name" value="GntR"/>
    <property type="match status" value="1"/>
</dbReference>
<gene>
    <name evidence="5" type="ORF">QJ043_06695</name>
</gene>
<evidence type="ECO:0000259" key="4">
    <source>
        <dbReference type="PROSITE" id="PS50949"/>
    </source>
</evidence>
<name>A0ABT6ZLL5_9ACTN</name>
<dbReference type="Pfam" id="PF07702">
    <property type="entry name" value="UTRA"/>
    <property type="match status" value="1"/>
</dbReference>
<evidence type="ECO:0000256" key="1">
    <source>
        <dbReference type="ARBA" id="ARBA00023015"/>
    </source>
</evidence>
<reference evidence="5" key="1">
    <citation type="submission" date="2023-05" db="EMBL/GenBank/DDBJ databases">
        <title>[olsenella] sp. nov., isolated from a pig farm feces dump.</title>
        <authorList>
            <person name="Chang Y.-H."/>
        </authorList>
    </citation>
    <scope>NUCLEOTIDE SEQUENCE</scope>
    <source>
        <strain evidence="5">YH-ols2217</strain>
    </source>
</reference>
<organism evidence="5 6">
    <name type="scientific">Kribbibacterium absianum</name>
    <dbReference type="NCBI Taxonomy" id="3044210"/>
    <lineage>
        <taxon>Bacteria</taxon>
        <taxon>Bacillati</taxon>
        <taxon>Actinomycetota</taxon>
        <taxon>Coriobacteriia</taxon>
        <taxon>Coriobacteriales</taxon>
        <taxon>Kribbibacteriaceae</taxon>
        <taxon>Kribbibacterium</taxon>
    </lineage>
</organism>
<dbReference type="PRINTS" id="PR00035">
    <property type="entry name" value="HTHGNTR"/>
</dbReference>
<dbReference type="InterPro" id="IPR011663">
    <property type="entry name" value="UTRA"/>
</dbReference>
<dbReference type="SMART" id="SM00345">
    <property type="entry name" value="HTH_GNTR"/>
    <property type="match status" value="1"/>
</dbReference>
<evidence type="ECO:0000313" key="5">
    <source>
        <dbReference type="EMBL" id="MDJ1129762.1"/>
    </source>
</evidence>
<keyword evidence="2" id="KW-0238">DNA-binding</keyword>
<dbReference type="PROSITE" id="PS50949">
    <property type="entry name" value="HTH_GNTR"/>
    <property type="match status" value="1"/>
</dbReference>
<dbReference type="SUPFAM" id="SSF46785">
    <property type="entry name" value="Winged helix' DNA-binding domain"/>
    <property type="match status" value="1"/>
</dbReference>